<protein>
    <submittedName>
        <fullName evidence="10">MFS transporter</fullName>
    </submittedName>
</protein>
<evidence type="ECO:0000256" key="7">
    <source>
        <dbReference type="SAM" id="MobiDB-lite"/>
    </source>
</evidence>
<evidence type="ECO:0000256" key="4">
    <source>
        <dbReference type="ARBA" id="ARBA00022692"/>
    </source>
</evidence>
<dbReference type="GO" id="GO:0005886">
    <property type="term" value="C:plasma membrane"/>
    <property type="evidence" value="ECO:0007669"/>
    <property type="project" value="UniProtKB-SubCell"/>
</dbReference>
<keyword evidence="3" id="KW-1003">Cell membrane</keyword>
<evidence type="ECO:0000313" key="11">
    <source>
        <dbReference type="Proteomes" id="UP000265768"/>
    </source>
</evidence>
<dbReference type="Gene3D" id="1.20.1720.10">
    <property type="entry name" value="Multidrug resistance protein D"/>
    <property type="match status" value="1"/>
</dbReference>
<feature type="transmembrane region" description="Helical" evidence="8">
    <location>
        <begin position="255"/>
        <end position="272"/>
    </location>
</feature>
<keyword evidence="11" id="KW-1185">Reference proteome</keyword>
<dbReference type="PANTHER" id="PTHR42718">
    <property type="entry name" value="MAJOR FACILITATOR SUPERFAMILY MULTIDRUG TRANSPORTER MFSC"/>
    <property type="match status" value="1"/>
</dbReference>
<feature type="transmembrane region" description="Helical" evidence="8">
    <location>
        <begin position="328"/>
        <end position="349"/>
    </location>
</feature>
<keyword evidence="2" id="KW-0813">Transport</keyword>
<feature type="transmembrane region" description="Helical" evidence="8">
    <location>
        <begin position="60"/>
        <end position="80"/>
    </location>
</feature>
<keyword evidence="6 8" id="KW-0472">Membrane</keyword>
<feature type="transmembrane region" description="Helical" evidence="8">
    <location>
        <begin position="179"/>
        <end position="202"/>
    </location>
</feature>
<evidence type="ECO:0000256" key="3">
    <source>
        <dbReference type="ARBA" id="ARBA00022475"/>
    </source>
</evidence>
<dbReference type="GO" id="GO:0022857">
    <property type="term" value="F:transmembrane transporter activity"/>
    <property type="evidence" value="ECO:0007669"/>
    <property type="project" value="InterPro"/>
</dbReference>
<comment type="caution">
    <text evidence="10">The sequence shown here is derived from an EMBL/GenBank/DDBJ whole genome shotgun (WGS) entry which is preliminary data.</text>
</comment>
<feature type="transmembrane region" description="Helical" evidence="8">
    <location>
        <begin position="293"/>
        <end position="316"/>
    </location>
</feature>
<reference evidence="10 11" key="1">
    <citation type="submission" date="2018-09" db="EMBL/GenBank/DDBJ databases">
        <title>YIM 75507 draft genome.</title>
        <authorList>
            <person name="Tang S."/>
            <person name="Feng Y."/>
        </authorList>
    </citation>
    <scope>NUCLEOTIDE SEQUENCE [LARGE SCALE GENOMIC DNA]</scope>
    <source>
        <strain evidence="10 11">YIM 75507</strain>
    </source>
</reference>
<dbReference type="InterPro" id="IPR036259">
    <property type="entry name" value="MFS_trans_sf"/>
</dbReference>
<feature type="transmembrane region" description="Helical" evidence="8">
    <location>
        <begin position="92"/>
        <end position="118"/>
    </location>
</feature>
<sequence>MSARERPGSGPAAPGGAAGDPRRWRALAVLALVQFVFVLDLTVVNVALPRIQGELRFDPAGLAWVVNAYALTAGGLLLLGGRLGDLLGRRRVFLAGVALFAASSLVCGVAGTAGLLVAGRFGQGAGEALAAPAGLAMVALLFEDARERGTAIGIWAGLSAVGGTLGVVVSGVVNDLTTWRWIFLVNLPVAAFVLIAVPRLVTAAHVLAPAPPAPGRARAGPRADVAGALCVTAGMVALVYGLLRAAELPWGSAPVVVPLAAGLALLAAFAAVERRARHPLVPPAFFTDRVRMTGTAATLLFASAFFAMFFLLTLYMQKALGWSPLWTGLAYVPYGLMIVAGGGLATALLPRLGCGPPLAAGCAIGGAGLLLLSGMSPGGSYLADVLPGSLVVGFGAGLTFPMLGNACLHGVSEADAGLASGVQNAVYQAGGALGLAVLVTVAVRHAGGADDPAALTAGYAVALRAGAGAMLAAALLAAVLLRPYGGMERPGRGEPRRT</sequence>
<dbReference type="Pfam" id="PF07690">
    <property type="entry name" value="MFS_1"/>
    <property type="match status" value="1"/>
</dbReference>
<feature type="transmembrane region" description="Helical" evidence="8">
    <location>
        <begin position="154"/>
        <end position="173"/>
    </location>
</feature>
<accession>A0A3A4AL54</accession>
<feature type="transmembrane region" description="Helical" evidence="8">
    <location>
        <begin position="356"/>
        <end position="375"/>
    </location>
</feature>
<evidence type="ECO:0000256" key="1">
    <source>
        <dbReference type="ARBA" id="ARBA00004651"/>
    </source>
</evidence>
<dbReference type="Proteomes" id="UP000265768">
    <property type="component" value="Unassembled WGS sequence"/>
</dbReference>
<evidence type="ECO:0000256" key="8">
    <source>
        <dbReference type="SAM" id="Phobius"/>
    </source>
</evidence>
<feature type="transmembrane region" description="Helical" evidence="8">
    <location>
        <begin position="27"/>
        <end position="48"/>
    </location>
</feature>
<evidence type="ECO:0000313" key="10">
    <source>
        <dbReference type="EMBL" id="RJL27227.1"/>
    </source>
</evidence>
<dbReference type="Gene3D" id="1.20.1250.20">
    <property type="entry name" value="MFS general substrate transporter like domains"/>
    <property type="match status" value="1"/>
</dbReference>
<dbReference type="PANTHER" id="PTHR42718:SF46">
    <property type="entry name" value="BLR6921 PROTEIN"/>
    <property type="match status" value="1"/>
</dbReference>
<evidence type="ECO:0000256" key="2">
    <source>
        <dbReference type="ARBA" id="ARBA00022448"/>
    </source>
</evidence>
<feature type="transmembrane region" description="Helical" evidence="8">
    <location>
        <begin position="223"/>
        <end position="243"/>
    </location>
</feature>
<dbReference type="RefSeq" id="WP_119929128.1">
    <property type="nucleotide sequence ID" value="NZ_QZEY01000011.1"/>
</dbReference>
<comment type="subcellular location">
    <subcellularLocation>
        <location evidence="1">Cell membrane</location>
        <topology evidence="1">Multi-pass membrane protein</topology>
    </subcellularLocation>
</comment>
<dbReference type="PROSITE" id="PS50850">
    <property type="entry name" value="MFS"/>
    <property type="match status" value="1"/>
</dbReference>
<dbReference type="AlphaFoldDB" id="A0A3A4AL54"/>
<dbReference type="EMBL" id="QZEY01000011">
    <property type="protein sequence ID" value="RJL27227.1"/>
    <property type="molecule type" value="Genomic_DNA"/>
</dbReference>
<dbReference type="InterPro" id="IPR011701">
    <property type="entry name" value="MFS"/>
</dbReference>
<dbReference type="InterPro" id="IPR020846">
    <property type="entry name" value="MFS_dom"/>
</dbReference>
<gene>
    <name evidence="10" type="ORF">D5H75_25895</name>
</gene>
<name>A0A3A4AL54_9ACTN</name>
<dbReference type="SUPFAM" id="SSF103473">
    <property type="entry name" value="MFS general substrate transporter"/>
    <property type="match status" value="1"/>
</dbReference>
<keyword evidence="4 8" id="KW-0812">Transmembrane</keyword>
<evidence type="ECO:0000259" key="9">
    <source>
        <dbReference type="PROSITE" id="PS50850"/>
    </source>
</evidence>
<evidence type="ECO:0000256" key="5">
    <source>
        <dbReference type="ARBA" id="ARBA00022989"/>
    </source>
</evidence>
<dbReference type="CDD" id="cd17321">
    <property type="entry name" value="MFS_MMR_MDR_like"/>
    <property type="match status" value="1"/>
</dbReference>
<keyword evidence="5 8" id="KW-1133">Transmembrane helix</keyword>
<dbReference type="OrthoDB" id="7375466at2"/>
<feature type="domain" description="Major facilitator superfamily (MFS) profile" evidence="9">
    <location>
        <begin position="26"/>
        <end position="485"/>
    </location>
</feature>
<feature type="region of interest" description="Disordered" evidence="7">
    <location>
        <begin position="1"/>
        <end position="20"/>
    </location>
</feature>
<feature type="transmembrane region" description="Helical" evidence="8">
    <location>
        <begin position="381"/>
        <end position="404"/>
    </location>
</feature>
<feature type="transmembrane region" description="Helical" evidence="8">
    <location>
        <begin position="459"/>
        <end position="481"/>
    </location>
</feature>
<organism evidence="10 11">
    <name type="scientific">Bailinhaonella thermotolerans</name>
    <dbReference type="NCBI Taxonomy" id="1070861"/>
    <lineage>
        <taxon>Bacteria</taxon>
        <taxon>Bacillati</taxon>
        <taxon>Actinomycetota</taxon>
        <taxon>Actinomycetes</taxon>
        <taxon>Streptosporangiales</taxon>
        <taxon>Streptosporangiaceae</taxon>
        <taxon>Bailinhaonella</taxon>
    </lineage>
</organism>
<feature type="transmembrane region" description="Helical" evidence="8">
    <location>
        <begin position="124"/>
        <end position="142"/>
    </location>
</feature>
<feature type="transmembrane region" description="Helical" evidence="8">
    <location>
        <begin position="425"/>
        <end position="447"/>
    </location>
</feature>
<proteinExistence type="predicted"/>
<evidence type="ECO:0000256" key="6">
    <source>
        <dbReference type="ARBA" id="ARBA00023136"/>
    </source>
</evidence>